<dbReference type="RefSeq" id="WP_146507711.1">
    <property type="nucleotide sequence ID" value="NZ_SIHI01000001.1"/>
</dbReference>
<organism evidence="1 2">
    <name type="scientific">Thalassoglobus neptunius</name>
    <dbReference type="NCBI Taxonomy" id="1938619"/>
    <lineage>
        <taxon>Bacteria</taxon>
        <taxon>Pseudomonadati</taxon>
        <taxon>Planctomycetota</taxon>
        <taxon>Planctomycetia</taxon>
        <taxon>Planctomycetales</taxon>
        <taxon>Planctomycetaceae</taxon>
        <taxon>Thalassoglobus</taxon>
    </lineage>
</organism>
<gene>
    <name evidence="1" type="ORF">KOR42_11420</name>
</gene>
<sequence length="277" mass="31376">MNFETFCRASVFLLVLVLNRRIIAEDPELIWGKVENILDSSSWDTKGEFLVRMAFRHTSKEDLTRLSSSTSTSIAIRAYFEQSIRLGTPESAIAFVENCESHLLVKFPPWVKMAIANGRFHESEFIPDLDGISPYRPYPTREIDHNWYAVHTEETNTLKLNSTDERQVLLRNVNFPKADGHLTGGVSNNHMVVAIHGNYPDQFCILCVDTKEQREIWRASCRDGDNIHFYSGPSSMFVSVLMNNTHVVIVAVSSSGMFLDVRGIKDGKLIGQFSSLL</sequence>
<dbReference type="EMBL" id="SIHI01000001">
    <property type="protein sequence ID" value="TWT57776.1"/>
    <property type="molecule type" value="Genomic_DNA"/>
</dbReference>
<proteinExistence type="predicted"/>
<protein>
    <submittedName>
        <fullName evidence="1">Uncharacterized protein</fullName>
    </submittedName>
</protein>
<keyword evidence="2" id="KW-1185">Reference proteome</keyword>
<evidence type="ECO:0000313" key="2">
    <source>
        <dbReference type="Proteomes" id="UP000317243"/>
    </source>
</evidence>
<reference evidence="1 2" key="1">
    <citation type="submission" date="2019-02" db="EMBL/GenBank/DDBJ databases">
        <title>Deep-cultivation of Planctomycetes and their phenomic and genomic characterization uncovers novel biology.</title>
        <authorList>
            <person name="Wiegand S."/>
            <person name="Jogler M."/>
            <person name="Boedeker C."/>
            <person name="Pinto D."/>
            <person name="Vollmers J."/>
            <person name="Rivas-Marin E."/>
            <person name="Kohn T."/>
            <person name="Peeters S.H."/>
            <person name="Heuer A."/>
            <person name="Rast P."/>
            <person name="Oberbeckmann S."/>
            <person name="Bunk B."/>
            <person name="Jeske O."/>
            <person name="Meyerdierks A."/>
            <person name="Storesund J.E."/>
            <person name="Kallscheuer N."/>
            <person name="Luecker S."/>
            <person name="Lage O.M."/>
            <person name="Pohl T."/>
            <person name="Merkel B.J."/>
            <person name="Hornburger P."/>
            <person name="Mueller R.-W."/>
            <person name="Bruemmer F."/>
            <person name="Labrenz M."/>
            <person name="Spormann A.M."/>
            <person name="Op Den Camp H."/>
            <person name="Overmann J."/>
            <person name="Amann R."/>
            <person name="Jetten M.S.M."/>
            <person name="Mascher T."/>
            <person name="Medema M.H."/>
            <person name="Devos D.P."/>
            <person name="Kaster A.-K."/>
            <person name="Ovreas L."/>
            <person name="Rohde M."/>
            <person name="Galperin M.Y."/>
            <person name="Jogler C."/>
        </authorList>
    </citation>
    <scope>NUCLEOTIDE SEQUENCE [LARGE SCALE GENOMIC DNA]</scope>
    <source>
        <strain evidence="1 2">KOR42</strain>
    </source>
</reference>
<comment type="caution">
    <text evidence="1">The sequence shown here is derived from an EMBL/GenBank/DDBJ whole genome shotgun (WGS) entry which is preliminary data.</text>
</comment>
<dbReference type="AlphaFoldDB" id="A0A5C5X461"/>
<accession>A0A5C5X461</accession>
<evidence type="ECO:0000313" key="1">
    <source>
        <dbReference type="EMBL" id="TWT57776.1"/>
    </source>
</evidence>
<dbReference type="Proteomes" id="UP000317243">
    <property type="component" value="Unassembled WGS sequence"/>
</dbReference>
<name>A0A5C5X461_9PLAN</name>